<evidence type="ECO:0000256" key="4">
    <source>
        <dbReference type="SAM" id="SignalP"/>
    </source>
</evidence>
<dbReference type="PANTHER" id="PTHR45982:SF1">
    <property type="entry name" value="REGULATOR OF CHROMOSOME CONDENSATION"/>
    <property type="match status" value="1"/>
</dbReference>
<gene>
    <name evidence="6" type="ORF">DFR29_104162</name>
</gene>
<evidence type="ECO:0000313" key="6">
    <source>
        <dbReference type="EMBL" id="TDR45734.1"/>
    </source>
</evidence>
<proteinExistence type="predicted"/>
<comment type="caution">
    <text evidence="6">The sequence shown here is derived from an EMBL/GenBank/DDBJ whole genome shotgun (WGS) entry which is preliminary data.</text>
</comment>
<dbReference type="InterPro" id="IPR058923">
    <property type="entry name" value="RCC1-like_dom"/>
</dbReference>
<accession>A0A4R6Z2K3</accession>
<keyword evidence="4" id="KW-0732">Signal</keyword>
<evidence type="ECO:0000256" key="1">
    <source>
        <dbReference type="ARBA" id="ARBA00022658"/>
    </source>
</evidence>
<evidence type="ECO:0000256" key="2">
    <source>
        <dbReference type="ARBA" id="ARBA00022737"/>
    </source>
</evidence>
<dbReference type="Proteomes" id="UP000295293">
    <property type="component" value="Unassembled WGS sequence"/>
</dbReference>
<feature type="region of interest" description="Disordered" evidence="3">
    <location>
        <begin position="730"/>
        <end position="754"/>
    </location>
</feature>
<dbReference type="InterPro" id="IPR000408">
    <property type="entry name" value="Reg_chr_condens"/>
</dbReference>
<dbReference type="PROSITE" id="PS50012">
    <property type="entry name" value="RCC1_3"/>
    <property type="match status" value="3"/>
</dbReference>
<dbReference type="Gene3D" id="2.130.10.30">
    <property type="entry name" value="Regulator of chromosome condensation 1/beta-lactamase-inhibitor protein II"/>
    <property type="match status" value="2"/>
</dbReference>
<dbReference type="InterPro" id="IPR009091">
    <property type="entry name" value="RCC1/BLIP-II"/>
</dbReference>
<dbReference type="InterPro" id="IPR051553">
    <property type="entry name" value="Ran_GTPase-activating"/>
</dbReference>
<dbReference type="AlphaFoldDB" id="A0A4R6Z2K3"/>
<name>A0A4R6Z2K3_9GAMM</name>
<sequence length="754" mass="80297">MIRMFLSLVLCLPLQALAEASAQIVAGSQVLWLQSDGTVWASGDADPVRGDKDPEPRRVFRPIAGLARIQSIAINHNSSDSAAAVDADGALWLWGNIGSLACTKECRDELHLPRRYGAIGRVRAVALGENHLLAIGLDGKVRSVGANDVGQLGQGTMQEGARDQSSLPRVIEGLSDIVAVAAQGDTSLILRGDGTVWGMGSSRFGLLGRQSLWKPLDFADPPQTRPIRLQGLEQIKAISLGRFHALALDARGQVWGWGGNESAQLASPALDLYPQAPRVLQGFEGAGVIAAGDDYSLVLKRDGSVWARGGNVYGTLGDGGDELEGDLRRVQALDGKAVTALFAGDYNAFARLADGSMLGWGTNAASVGGFEAGSASDTLLPVALDRQRQLPAPSAAVKAGAARVVFISELGSDQVDEHTELWVDGARVAVLDLDRSSARSHRGQVALELMPGVHAYELRGSMRVVAGGARNFVGKGAIVVSAQGVETDFQAAAKSQGLLQAYAAAVEAVRAVLPQLDVRVQLQRGNSADAAALDAYEAAQGRKLPLAYRQLIGELGAFSLGEPGSRYPSVALYTPEQMPSVEAWVAQAMARTSELDGKIKLSPRDHDMLDSFRVHADELATARKRLAAEWSQERLGALFGEAAYLIVPRPGEPCASGRAHQRIADFFEPEMDEKNGDERYFAWADTAECELDLATEIHAAVFAHYTAALRASGVVFVRVPRNDDERQSLITERMDDSGKGDLHLRLGGGESVAE</sequence>
<feature type="signal peptide" evidence="4">
    <location>
        <begin position="1"/>
        <end position="18"/>
    </location>
</feature>
<dbReference type="EMBL" id="SNZH01000004">
    <property type="protein sequence ID" value="TDR45734.1"/>
    <property type="molecule type" value="Genomic_DNA"/>
</dbReference>
<keyword evidence="2" id="KW-0677">Repeat</keyword>
<feature type="compositionally biased region" description="Basic and acidic residues" evidence="3">
    <location>
        <begin position="730"/>
        <end position="744"/>
    </location>
</feature>
<feature type="chain" id="PRO_5020492385" evidence="4">
    <location>
        <begin position="19"/>
        <end position="754"/>
    </location>
</feature>
<evidence type="ECO:0000313" key="7">
    <source>
        <dbReference type="Proteomes" id="UP000295293"/>
    </source>
</evidence>
<organism evidence="6 7">
    <name type="scientific">Tahibacter aquaticus</name>
    <dbReference type="NCBI Taxonomy" id="520092"/>
    <lineage>
        <taxon>Bacteria</taxon>
        <taxon>Pseudomonadati</taxon>
        <taxon>Pseudomonadota</taxon>
        <taxon>Gammaproteobacteria</taxon>
        <taxon>Lysobacterales</taxon>
        <taxon>Rhodanobacteraceae</taxon>
        <taxon>Tahibacter</taxon>
    </lineage>
</organism>
<dbReference type="RefSeq" id="WP_166653957.1">
    <property type="nucleotide sequence ID" value="NZ_SNZH01000004.1"/>
</dbReference>
<evidence type="ECO:0000256" key="3">
    <source>
        <dbReference type="SAM" id="MobiDB-lite"/>
    </source>
</evidence>
<feature type="domain" description="RCC1-like" evidence="5">
    <location>
        <begin position="22"/>
        <end position="322"/>
    </location>
</feature>
<dbReference type="PRINTS" id="PR00633">
    <property type="entry name" value="RCCNDNSATION"/>
</dbReference>
<reference evidence="6 7" key="1">
    <citation type="submission" date="2019-03" db="EMBL/GenBank/DDBJ databases">
        <title>Genomic Encyclopedia of Type Strains, Phase IV (KMG-IV): sequencing the most valuable type-strain genomes for metagenomic binning, comparative biology and taxonomic classification.</title>
        <authorList>
            <person name="Goeker M."/>
        </authorList>
    </citation>
    <scope>NUCLEOTIDE SEQUENCE [LARGE SCALE GENOMIC DNA]</scope>
    <source>
        <strain evidence="6 7">DSM 21667</strain>
    </source>
</reference>
<dbReference type="SUPFAM" id="SSF50985">
    <property type="entry name" value="RCC1/BLIP-II"/>
    <property type="match status" value="1"/>
</dbReference>
<keyword evidence="7" id="KW-1185">Reference proteome</keyword>
<keyword evidence="1" id="KW-0344">Guanine-nucleotide releasing factor</keyword>
<evidence type="ECO:0000259" key="5">
    <source>
        <dbReference type="Pfam" id="PF25390"/>
    </source>
</evidence>
<protein>
    <submittedName>
        <fullName evidence="6">Alpha-tubulin suppressor-like RCC1 family protein</fullName>
    </submittedName>
</protein>
<dbReference type="PANTHER" id="PTHR45982">
    <property type="entry name" value="REGULATOR OF CHROMOSOME CONDENSATION"/>
    <property type="match status" value="1"/>
</dbReference>
<dbReference type="Pfam" id="PF25390">
    <property type="entry name" value="WD40_RLD"/>
    <property type="match status" value="1"/>
</dbReference>